<dbReference type="Pfam" id="PF00501">
    <property type="entry name" value="AMP-binding"/>
    <property type="match status" value="1"/>
</dbReference>
<evidence type="ECO:0000256" key="2">
    <source>
        <dbReference type="ARBA" id="ARBA00022598"/>
    </source>
</evidence>
<dbReference type="GO" id="GO:0005524">
    <property type="term" value="F:ATP binding"/>
    <property type="evidence" value="ECO:0007669"/>
    <property type="project" value="UniProtKB-KW"/>
</dbReference>
<accession>A0ABD1FP59</accession>
<dbReference type="InterPro" id="IPR042099">
    <property type="entry name" value="ANL_N_sf"/>
</dbReference>
<dbReference type="Gene3D" id="3.40.50.12780">
    <property type="entry name" value="N-terminal domain of ligase-like"/>
    <property type="match status" value="1"/>
</dbReference>
<evidence type="ECO:0000256" key="3">
    <source>
        <dbReference type="ARBA" id="ARBA00022741"/>
    </source>
</evidence>
<evidence type="ECO:0000313" key="7">
    <source>
        <dbReference type="Proteomes" id="UP001567538"/>
    </source>
</evidence>
<evidence type="ECO:0000313" key="6">
    <source>
        <dbReference type="EMBL" id="KAL1533625.1"/>
    </source>
</evidence>
<dbReference type="AlphaFoldDB" id="A0ABD1FP59"/>
<gene>
    <name evidence="6" type="primary">LACS9</name>
    <name evidence="6" type="ORF">AAHA92_33486</name>
</gene>
<keyword evidence="2 6" id="KW-0436">Ligase</keyword>
<reference evidence="6 7" key="1">
    <citation type="submission" date="2024-06" db="EMBL/GenBank/DDBJ databases">
        <title>A chromosome level genome sequence of Diviner's sage (Salvia divinorum).</title>
        <authorList>
            <person name="Ford S.A."/>
            <person name="Ro D.-K."/>
            <person name="Ness R.W."/>
            <person name="Phillips M.A."/>
        </authorList>
    </citation>
    <scope>NUCLEOTIDE SEQUENCE [LARGE SCALE GENOMIC DNA]</scope>
    <source>
        <strain evidence="6">SAF-2024a</strain>
        <tissue evidence="6">Leaf</tissue>
    </source>
</reference>
<keyword evidence="3" id="KW-0547">Nucleotide-binding</keyword>
<proteinExistence type="inferred from homology"/>
<keyword evidence="4" id="KW-0067">ATP-binding</keyword>
<dbReference type="SUPFAM" id="SSF56801">
    <property type="entry name" value="Acetyl-CoA synthetase-like"/>
    <property type="match status" value="1"/>
</dbReference>
<sequence length="208" mass="22749">MPAIGSSIEYGSPLTLTDTSNKIKKGTKGDATVPMPTLLAVVPVILDRARWRWCALKVRAILDGRIRFIISGGAPLSGDTQRFINICLGAPIGQGYGLTKTCAGGPFSEYDDPSVGRVGAPLPCSVVKLVDWPKGGYLTSDKPRLHGEIAIGGPNVTLGYFKNDEKTREVYNSDERRTRWFYTGDIGQFHPIDRKKDILKPQHGEYVS</sequence>
<dbReference type="Proteomes" id="UP001567538">
    <property type="component" value="Unassembled WGS sequence"/>
</dbReference>
<dbReference type="InterPro" id="IPR000873">
    <property type="entry name" value="AMP-dep_synth/lig_dom"/>
</dbReference>
<dbReference type="EMBL" id="JBEAFC010000014">
    <property type="protein sequence ID" value="KAL1533625.1"/>
    <property type="molecule type" value="Genomic_DNA"/>
</dbReference>
<dbReference type="GO" id="GO:0004467">
    <property type="term" value="F:long-chain fatty acid-CoA ligase activity"/>
    <property type="evidence" value="ECO:0007669"/>
    <property type="project" value="UniProtKB-EC"/>
</dbReference>
<feature type="domain" description="AMP-dependent synthetase/ligase" evidence="5">
    <location>
        <begin position="36"/>
        <end position="161"/>
    </location>
</feature>
<name>A0ABD1FP59_SALDI</name>
<evidence type="ECO:0000256" key="4">
    <source>
        <dbReference type="ARBA" id="ARBA00022840"/>
    </source>
</evidence>
<dbReference type="EC" id="6.2.1.3" evidence="6"/>
<dbReference type="PANTHER" id="PTHR43272">
    <property type="entry name" value="LONG-CHAIN-FATTY-ACID--COA LIGASE"/>
    <property type="match status" value="1"/>
</dbReference>
<protein>
    <submittedName>
        <fullName evidence="6">Long chain acyl-CoA synthetase 9, chloroplastic</fullName>
        <ecNumber evidence="6">6.2.1.3</ecNumber>
    </submittedName>
</protein>
<organism evidence="6 7">
    <name type="scientific">Salvia divinorum</name>
    <name type="common">Maria pastora</name>
    <name type="synonym">Diviner's sage</name>
    <dbReference type="NCBI Taxonomy" id="28513"/>
    <lineage>
        <taxon>Eukaryota</taxon>
        <taxon>Viridiplantae</taxon>
        <taxon>Streptophyta</taxon>
        <taxon>Embryophyta</taxon>
        <taxon>Tracheophyta</taxon>
        <taxon>Spermatophyta</taxon>
        <taxon>Magnoliopsida</taxon>
        <taxon>eudicotyledons</taxon>
        <taxon>Gunneridae</taxon>
        <taxon>Pentapetalae</taxon>
        <taxon>asterids</taxon>
        <taxon>lamiids</taxon>
        <taxon>Lamiales</taxon>
        <taxon>Lamiaceae</taxon>
        <taxon>Nepetoideae</taxon>
        <taxon>Mentheae</taxon>
        <taxon>Salviinae</taxon>
        <taxon>Salvia</taxon>
        <taxon>Salvia subgen. Calosphace</taxon>
    </lineage>
</organism>
<evidence type="ECO:0000256" key="1">
    <source>
        <dbReference type="ARBA" id="ARBA00006432"/>
    </source>
</evidence>
<keyword evidence="7" id="KW-1185">Reference proteome</keyword>
<dbReference type="PANTHER" id="PTHR43272:SF83">
    <property type="entry name" value="ACYL-COA SYNTHETASE LONG-CHAIN, ISOFORM J"/>
    <property type="match status" value="1"/>
</dbReference>
<evidence type="ECO:0000259" key="5">
    <source>
        <dbReference type="Pfam" id="PF00501"/>
    </source>
</evidence>
<comment type="caution">
    <text evidence="6">The sequence shown here is derived from an EMBL/GenBank/DDBJ whole genome shotgun (WGS) entry which is preliminary data.</text>
</comment>
<comment type="similarity">
    <text evidence="1">Belongs to the ATP-dependent AMP-binding enzyme family.</text>
</comment>